<evidence type="ECO:0000313" key="1">
    <source>
        <dbReference type="EMBL" id="VAW57823.1"/>
    </source>
</evidence>
<keyword evidence="1" id="KW-0808">Transferase</keyword>
<dbReference type="EMBL" id="UOFF01000466">
    <property type="protein sequence ID" value="VAW57823.1"/>
    <property type="molecule type" value="Genomic_DNA"/>
</dbReference>
<accession>A0A3B0WZX7</accession>
<dbReference type="CDD" id="cd24066">
    <property type="entry name" value="ASKHA_NBD_ROK_EcFRK-like"/>
    <property type="match status" value="1"/>
</dbReference>
<dbReference type="PROSITE" id="PS01125">
    <property type="entry name" value="ROK"/>
    <property type="match status" value="1"/>
</dbReference>
<organism evidence="1">
    <name type="scientific">hydrothermal vent metagenome</name>
    <dbReference type="NCBI Taxonomy" id="652676"/>
    <lineage>
        <taxon>unclassified sequences</taxon>
        <taxon>metagenomes</taxon>
        <taxon>ecological metagenomes</taxon>
    </lineage>
</organism>
<dbReference type="SUPFAM" id="SSF53067">
    <property type="entry name" value="Actin-like ATPase domain"/>
    <property type="match status" value="1"/>
</dbReference>
<dbReference type="GO" id="GO:0004396">
    <property type="term" value="F:hexokinase activity"/>
    <property type="evidence" value="ECO:0007669"/>
    <property type="project" value="TreeGrafter"/>
</dbReference>
<reference evidence="1" key="1">
    <citation type="submission" date="2018-06" db="EMBL/GenBank/DDBJ databases">
        <authorList>
            <person name="Zhirakovskaya E."/>
        </authorList>
    </citation>
    <scope>NUCLEOTIDE SEQUENCE</scope>
</reference>
<dbReference type="PANTHER" id="PTHR18964:SF174">
    <property type="entry name" value="D-ALLOSE KINASE-RELATED"/>
    <property type="match status" value="1"/>
</dbReference>
<dbReference type="Pfam" id="PF00480">
    <property type="entry name" value="ROK"/>
    <property type="match status" value="1"/>
</dbReference>
<proteinExistence type="predicted"/>
<dbReference type="PANTHER" id="PTHR18964">
    <property type="entry name" value="ROK (REPRESSOR, ORF, KINASE) FAMILY"/>
    <property type="match status" value="1"/>
</dbReference>
<dbReference type="InterPro" id="IPR000600">
    <property type="entry name" value="ROK"/>
</dbReference>
<dbReference type="Gene3D" id="3.30.420.40">
    <property type="match status" value="2"/>
</dbReference>
<protein>
    <submittedName>
        <fullName evidence="1">Cryptic sugar kinase Mak</fullName>
    </submittedName>
</protein>
<keyword evidence="1" id="KW-0418">Kinase</keyword>
<gene>
    <name evidence="1" type="ORF">MNBD_GAMMA07-870</name>
</gene>
<dbReference type="AlphaFoldDB" id="A0A3B0WZX7"/>
<dbReference type="InterPro" id="IPR043129">
    <property type="entry name" value="ATPase_NBD"/>
</dbReference>
<dbReference type="InterPro" id="IPR049874">
    <property type="entry name" value="ROK_cs"/>
</dbReference>
<sequence length="297" mass="31689">MRIGIDLGGTKIEGIALDDNGEPLIRHRIATPVNDYSSILQVVTDLIHHIESACGQACSIGIGTPGAISPSNKCLRNSNTVLLNGQSVKQDIEQRLKRKIRMSNDANCFALSEAIDGAAQGASVVFGVIIGTGTGAGIVINGKVLTGPNAIAGEWGHNPLPWPKESELPGPSCYCGKAGCLETFLSGPGLIADYKLINGEEKTSKEIVTLAEKHNFKASRCLQKYEDRLARGLATIINILDPDVIVLGGGMSNVESLYKNVPVLWKQYVFSDTVNTRLLAPMHGDSSGVRGAAWLWE</sequence>
<name>A0A3B0WZX7_9ZZZZ</name>